<dbReference type="SUPFAM" id="SSF58104">
    <property type="entry name" value="Methyl-accepting chemotaxis protein (MCP) signaling domain"/>
    <property type="match status" value="1"/>
</dbReference>
<reference evidence="13" key="1">
    <citation type="submission" date="2017-01" db="EMBL/GenBank/DDBJ databases">
        <authorList>
            <person name="Varghese N."/>
            <person name="Submissions S."/>
        </authorList>
    </citation>
    <scope>NUCLEOTIDE SEQUENCE [LARGE SCALE GENOMIC DNA]</scope>
    <source>
        <strain evidence="13">DSM 24913</strain>
    </source>
</reference>
<dbReference type="InterPro" id="IPR003660">
    <property type="entry name" value="HAMP_dom"/>
</dbReference>
<dbReference type="SMART" id="SM00304">
    <property type="entry name" value="HAMP"/>
    <property type="match status" value="1"/>
</dbReference>
<dbReference type="Gene3D" id="3.30.450.20">
    <property type="entry name" value="PAS domain"/>
    <property type="match status" value="1"/>
</dbReference>
<feature type="domain" description="HAMP" evidence="11">
    <location>
        <begin position="204"/>
        <end position="256"/>
    </location>
</feature>
<dbReference type="InterPro" id="IPR004089">
    <property type="entry name" value="MCPsignal_dom"/>
</dbReference>
<dbReference type="PRINTS" id="PR00260">
    <property type="entry name" value="CHEMTRNSDUCR"/>
</dbReference>
<keyword evidence="3 9" id="KW-0812">Transmembrane</keyword>
<dbReference type="Pfam" id="PF00672">
    <property type="entry name" value="HAMP"/>
    <property type="match status" value="1"/>
</dbReference>
<keyword evidence="5 9" id="KW-0472">Membrane</keyword>
<organism evidence="12 13">
    <name type="scientific">Thalassolituus maritimus</name>
    <dbReference type="NCBI Taxonomy" id="484498"/>
    <lineage>
        <taxon>Bacteria</taxon>
        <taxon>Pseudomonadati</taxon>
        <taxon>Pseudomonadota</taxon>
        <taxon>Gammaproteobacteria</taxon>
        <taxon>Oceanospirillales</taxon>
        <taxon>Oceanospirillaceae</taxon>
        <taxon>Thalassolituus</taxon>
    </lineage>
</organism>
<dbReference type="FunFam" id="1.10.287.950:FF:000001">
    <property type="entry name" value="Methyl-accepting chemotaxis sensory transducer"/>
    <property type="match status" value="1"/>
</dbReference>
<sequence>MQGERLSIRQRLWIMLSAVFLMGVIYIAVDFHQYQNQLVEEKKQQLSALVESQASLLSQLLSNGGDLQEGLSAINGSRYHGEEYFFVINEQLIMKMHPFKPVLNETSVSKVRDPDGVYLFREMKKAVEKGGTGFVYYKWPRPGAGEPVSKLSAITPVAGSDLYIGTGEYIDDIQAAILSRGGWTLFSLLIWGAFILVCSRYIAAAISKPIRRIEETMATLAEGDLSFECELSGVPEFDRISVAINKMRSRLSELLSRIRDDSDRLNREADIVSRSTSEVSAGSDSQYRELDQLSVAMTEMVQTTQVLAGNARDAAQRMTEVTDAASNGANSVSAVRKRVYTVLSQLEGASVAITQMNASAEQISNVAEVIASISEQTNLLALNAAIEAARAGESGRGFAVVADEVRTLAQRTGVATSEIKDVIETITQVANDSVRAMQLSAEETKACADEVNTTEEQLAGISTNMTLVKDINHQVAASVTQQEQVAAEMDSNLSRVAESADGHKNISDLLRRTSKNVERLAEDLVEQLKYFRTDLN</sequence>
<dbReference type="AlphaFoldDB" id="A0A1N7L4B8"/>
<comment type="similarity">
    <text evidence="7">Belongs to the methyl-accepting chemotaxis (MCP) protein family.</text>
</comment>
<dbReference type="Gene3D" id="1.10.287.950">
    <property type="entry name" value="Methyl-accepting chemotaxis protein"/>
    <property type="match status" value="1"/>
</dbReference>
<protein>
    <submittedName>
        <fullName evidence="12">Methyl-accepting chemotaxis sensory transducer with Cache sensor</fullName>
    </submittedName>
</protein>
<dbReference type="InterPro" id="IPR004090">
    <property type="entry name" value="Chemotax_Me-accpt_rcpt"/>
</dbReference>
<gene>
    <name evidence="12" type="ORF">SAMN05421686_103279</name>
</gene>
<evidence type="ECO:0000256" key="5">
    <source>
        <dbReference type="ARBA" id="ARBA00023136"/>
    </source>
</evidence>
<dbReference type="InterPro" id="IPR033480">
    <property type="entry name" value="sCache_2"/>
</dbReference>
<dbReference type="GO" id="GO:0004888">
    <property type="term" value="F:transmembrane signaling receptor activity"/>
    <property type="evidence" value="ECO:0007669"/>
    <property type="project" value="InterPro"/>
</dbReference>
<name>A0A1N7L4B8_9GAMM</name>
<dbReference type="PROSITE" id="PS50885">
    <property type="entry name" value="HAMP"/>
    <property type="match status" value="1"/>
</dbReference>
<evidence type="ECO:0000256" key="4">
    <source>
        <dbReference type="ARBA" id="ARBA00022989"/>
    </source>
</evidence>
<dbReference type="CDD" id="cd06225">
    <property type="entry name" value="HAMP"/>
    <property type="match status" value="1"/>
</dbReference>
<feature type="domain" description="Methyl-accepting transducer" evidence="10">
    <location>
        <begin position="261"/>
        <end position="497"/>
    </location>
</feature>
<evidence type="ECO:0000256" key="8">
    <source>
        <dbReference type="PROSITE-ProRule" id="PRU00284"/>
    </source>
</evidence>
<dbReference type="PANTHER" id="PTHR32089:SF119">
    <property type="entry name" value="METHYL-ACCEPTING CHEMOTAXIS PROTEIN CTPL"/>
    <property type="match status" value="1"/>
</dbReference>
<evidence type="ECO:0000256" key="6">
    <source>
        <dbReference type="ARBA" id="ARBA00023224"/>
    </source>
</evidence>
<proteinExistence type="inferred from homology"/>
<keyword evidence="4 9" id="KW-1133">Transmembrane helix</keyword>
<dbReference type="SMART" id="SM01049">
    <property type="entry name" value="Cache_2"/>
    <property type="match status" value="1"/>
</dbReference>
<dbReference type="Pfam" id="PF17200">
    <property type="entry name" value="sCache_2"/>
    <property type="match status" value="1"/>
</dbReference>
<comment type="subcellular location">
    <subcellularLocation>
        <location evidence="1">Cell membrane</location>
        <topology evidence="1">Multi-pass membrane protein</topology>
    </subcellularLocation>
</comment>
<evidence type="ECO:0000259" key="10">
    <source>
        <dbReference type="PROSITE" id="PS50111"/>
    </source>
</evidence>
<dbReference type="GO" id="GO:0006935">
    <property type="term" value="P:chemotaxis"/>
    <property type="evidence" value="ECO:0007669"/>
    <property type="project" value="InterPro"/>
</dbReference>
<feature type="transmembrane region" description="Helical" evidence="9">
    <location>
        <begin position="12"/>
        <end position="29"/>
    </location>
</feature>
<dbReference type="GO" id="GO:0007165">
    <property type="term" value="P:signal transduction"/>
    <property type="evidence" value="ECO:0007669"/>
    <property type="project" value="UniProtKB-KW"/>
</dbReference>
<dbReference type="PANTHER" id="PTHR32089">
    <property type="entry name" value="METHYL-ACCEPTING CHEMOTAXIS PROTEIN MCPB"/>
    <property type="match status" value="1"/>
</dbReference>
<dbReference type="STRING" id="484498.SAMN05421686_103279"/>
<evidence type="ECO:0000256" key="7">
    <source>
        <dbReference type="ARBA" id="ARBA00029447"/>
    </source>
</evidence>
<keyword evidence="2" id="KW-1003">Cell membrane</keyword>
<dbReference type="EMBL" id="FTOH01000003">
    <property type="protein sequence ID" value="SIS68657.1"/>
    <property type="molecule type" value="Genomic_DNA"/>
</dbReference>
<dbReference type="Pfam" id="PF00015">
    <property type="entry name" value="MCPsignal"/>
    <property type="match status" value="1"/>
</dbReference>
<evidence type="ECO:0000313" key="13">
    <source>
        <dbReference type="Proteomes" id="UP000185639"/>
    </source>
</evidence>
<dbReference type="SMART" id="SM00283">
    <property type="entry name" value="MA"/>
    <property type="match status" value="1"/>
</dbReference>
<keyword evidence="6 8" id="KW-0807">Transducer</keyword>
<evidence type="ECO:0000259" key="11">
    <source>
        <dbReference type="PROSITE" id="PS50885"/>
    </source>
</evidence>
<dbReference type="OrthoDB" id="6376221at2"/>
<dbReference type="Proteomes" id="UP000185639">
    <property type="component" value="Unassembled WGS sequence"/>
</dbReference>
<evidence type="ECO:0000256" key="3">
    <source>
        <dbReference type="ARBA" id="ARBA00022692"/>
    </source>
</evidence>
<accession>A0A1N7L4B8</accession>
<evidence type="ECO:0000256" key="9">
    <source>
        <dbReference type="SAM" id="Phobius"/>
    </source>
</evidence>
<evidence type="ECO:0000256" key="1">
    <source>
        <dbReference type="ARBA" id="ARBA00004651"/>
    </source>
</evidence>
<dbReference type="GO" id="GO:0005886">
    <property type="term" value="C:plasma membrane"/>
    <property type="evidence" value="ECO:0007669"/>
    <property type="project" value="UniProtKB-SubCell"/>
</dbReference>
<evidence type="ECO:0000256" key="2">
    <source>
        <dbReference type="ARBA" id="ARBA00022475"/>
    </source>
</evidence>
<evidence type="ECO:0000313" key="12">
    <source>
        <dbReference type="EMBL" id="SIS68657.1"/>
    </source>
</evidence>
<dbReference type="RefSeq" id="WP_076514786.1">
    <property type="nucleotide sequence ID" value="NZ_FTOH01000003.1"/>
</dbReference>
<keyword evidence="13" id="KW-1185">Reference proteome</keyword>
<dbReference type="PROSITE" id="PS50111">
    <property type="entry name" value="CHEMOTAXIS_TRANSDUC_2"/>
    <property type="match status" value="1"/>
</dbReference>